<evidence type="ECO:0000256" key="3">
    <source>
        <dbReference type="ARBA" id="ARBA00022475"/>
    </source>
</evidence>
<reference evidence="9 10" key="1">
    <citation type="submission" date="2017-01" db="EMBL/GenBank/DDBJ databases">
        <title>Genome analysis of Paenibacillus selenitrireducens ES3-24.</title>
        <authorList>
            <person name="Xu D."/>
            <person name="Yao R."/>
            <person name="Zheng S."/>
        </authorList>
    </citation>
    <scope>NUCLEOTIDE SEQUENCE [LARGE SCALE GENOMIC DNA]</scope>
    <source>
        <strain evidence="9 10">ES3-24</strain>
    </source>
</reference>
<dbReference type="Proteomes" id="UP000190188">
    <property type="component" value="Unassembled WGS sequence"/>
</dbReference>
<dbReference type="PANTHER" id="PTHR43227">
    <property type="entry name" value="BLL4140 PROTEIN"/>
    <property type="match status" value="1"/>
</dbReference>
<keyword evidence="4 7" id="KW-0812">Transmembrane</keyword>
<protein>
    <submittedName>
        <fullName evidence="9">Sugar ABC transporter permease</fullName>
    </submittedName>
</protein>
<dbReference type="SUPFAM" id="SSF161098">
    <property type="entry name" value="MetI-like"/>
    <property type="match status" value="1"/>
</dbReference>
<evidence type="ECO:0000256" key="4">
    <source>
        <dbReference type="ARBA" id="ARBA00022692"/>
    </source>
</evidence>
<dbReference type="STRING" id="1324314.BVG16_24340"/>
<dbReference type="InterPro" id="IPR035906">
    <property type="entry name" value="MetI-like_sf"/>
</dbReference>
<evidence type="ECO:0000256" key="7">
    <source>
        <dbReference type="RuleBase" id="RU363032"/>
    </source>
</evidence>
<evidence type="ECO:0000256" key="6">
    <source>
        <dbReference type="ARBA" id="ARBA00023136"/>
    </source>
</evidence>
<gene>
    <name evidence="9" type="ORF">BVG16_24340</name>
</gene>
<feature type="transmembrane region" description="Helical" evidence="7">
    <location>
        <begin position="284"/>
        <end position="302"/>
    </location>
</feature>
<feature type="domain" description="ABC transmembrane type-1" evidence="8">
    <location>
        <begin position="81"/>
        <end position="298"/>
    </location>
</feature>
<feature type="transmembrane region" description="Helical" evidence="7">
    <location>
        <begin position="168"/>
        <end position="197"/>
    </location>
</feature>
<keyword evidence="3" id="KW-1003">Cell membrane</keyword>
<feature type="transmembrane region" description="Helical" evidence="7">
    <location>
        <begin position="85"/>
        <end position="106"/>
    </location>
</feature>
<keyword evidence="10" id="KW-1185">Reference proteome</keyword>
<dbReference type="CDD" id="cd06261">
    <property type="entry name" value="TM_PBP2"/>
    <property type="match status" value="1"/>
</dbReference>
<dbReference type="RefSeq" id="WP_078501806.1">
    <property type="nucleotide sequence ID" value="NZ_MSZX01000011.1"/>
</dbReference>
<evidence type="ECO:0000259" key="8">
    <source>
        <dbReference type="PROSITE" id="PS50928"/>
    </source>
</evidence>
<dbReference type="PROSITE" id="PS50928">
    <property type="entry name" value="ABC_TM1"/>
    <property type="match status" value="1"/>
</dbReference>
<comment type="caution">
    <text evidence="9">The sequence shown here is derived from an EMBL/GenBank/DDBJ whole genome shotgun (WGS) entry which is preliminary data.</text>
</comment>
<dbReference type="Pfam" id="PF00528">
    <property type="entry name" value="BPD_transp_1"/>
    <property type="match status" value="1"/>
</dbReference>
<evidence type="ECO:0000313" key="9">
    <source>
        <dbReference type="EMBL" id="OPA74260.1"/>
    </source>
</evidence>
<accession>A0A1T2X325</accession>
<keyword evidence="2 7" id="KW-0813">Transport</keyword>
<keyword evidence="5 7" id="KW-1133">Transmembrane helix</keyword>
<feature type="transmembrane region" description="Helical" evidence="7">
    <location>
        <begin position="127"/>
        <end position="148"/>
    </location>
</feature>
<dbReference type="AlphaFoldDB" id="A0A1T2X325"/>
<dbReference type="PANTHER" id="PTHR43227:SF11">
    <property type="entry name" value="BLL4140 PROTEIN"/>
    <property type="match status" value="1"/>
</dbReference>
<dbReference type="OrthoDB" id="9785836at2"/>
<sequence length="312" mass="35346">MEGLMRWLKMVGRNKALLLMVLPGAVWFLLFCYLPMPGAIIAFKDYKFSTDGFLASIIESDWIGLKNFEYLFKTEDSWIIVRNTLLYNAVFIVLGTTLSVIVAIIISQIANKKMAKIYQTGMFLPHFLSWVIVSYFVFSFLSVDKGVLNQFLTFIGVDPVFWYSEKEYWPYILVFVNLWKGVGYGSVIYLAAIVGIDKSYFEAAMIDGASKWQQIRKITIPMITPIIVIMFILAVGGIFRADFGLFYQVPRDTGALYPVTNVIDTFVYRGLKVTGNIGMSTAAGLYQAVVGFVLVIVTNFIVRKINKEQALF</sequence>
<evidence type="ECO:0000256" key="5">
    <source>
        <dbReference type="ARBA" id="ARBA00022989"/>
    </source>
</evidence>
<dbReference type="EMBL" id="MSZX01000011">
    <property type="protein sequence ID" value="OPA74260.1"/>
    <property type="molecule type" value="Genomic_DNA"/>
</dbReference>
<proteinExistence type="inferred from homology"/>
<comment type="subcellular location">
    <subcellularLocation>
        <location evidence="1 7">Cell membrane</location>
        <topology evidence="1 7">Multi-pass membrane protein</topology>
    </subcellularLocation>
</comment>
<dbReference type="Gene3D" id="1.10.3720.10">
    <property type="entry name" value="MetI-like"/>
    <property type="match status" value="1"/>
</dbReference>
<keyword evidence="6 7" id="KW-0472">Membrane</keyword>
<dbReference type="InterPro" id="IPR050809">
    <property type="entry name" value="UgpAE/MalFG_permease"/>
</dbReference>
<evidence type="ECO:0000256" key="2">
    <source>
        <dbReference type="ARBA" id="ARBA00022448"/>
    </source>
</evidence>
<organism evidence="9 10">
    <name type="scientific">Paenibacillus selenitireducens</name>
    <dbReference type="NCBI Taxonomy" id="1324314"/>
    <lineage>
        <taxon>Bacteria</taxon>
        <taxon>Bacillati</taxon>
        <taxon>Bacillota</taxon>
        <taxon>Bacilli</taxon>
        <taxon>Bacillales</taxon>
        <taxon>Paenibacillaceae</taxon>
        <taxon>Paenibacillus</taxon>
    </lineage>
</organism>
<evidence type="ECO:0000256" key="1">
    <source>
        <dbReference type="ARBA" id="ARBA00004651"/>
    </source>
</evidence>
<name>A0A1T2X325_9BACL</name>
<dbReference type="GO" id="GO:0055085">
    <property type="term" value="P:transmembrane transport"/>
    <property type="evidence" value="ECO:0007669"/>
    <property type="project" value="InterPro"/>
</dbReference>
<evidence type="ECO:0000313" key="10">
    <source>
        <dbReference type="Proteomes" id="UP000190188"/>
    </source>
</evidence>
<feature type="transmembrane region" description="Helical" evidence="7">
    <location>
        <begin position="218"/>
        <end position="239"/>
    </location>
</feature>
<dbReference type="GO" id="GO:0005886">
    <property type="term" value="C:plasma membrane"/>
    <property type="evidence" value="ECO:0007669"/>
    <property type="project" value="UniProtKB-SubCell"/>
</dbReference>
<comment type="similarity">
    <text evidence="7">Belongs to the binding-protein-dependent transport system permease family.</text>
</comment>
<dbReference type="InterPro" id="IPR000515">
    <property type="entry name" value="MetI-like"/>
</dbReference>